<dbReference type="Proteomes" id="UP000007879">
    <property type="component" value="Unassembled WGS sequence"/>
</dbReference>
<dbReference type="PROSITE" id="PS50172">
    <property type="entry name" value="BRCT"/>
    <property type="match status" value="1"/>
</dbReference>
<dbReference type="KEGG" id="aqu:105312448"/>
<dbReference type="GO" id="GO:0000724">
    <property type="term" value="P:double-strand break repair via homologous recombination"/>
    <property type="evidence" value="ECO:0007669"/>
    <property type="project" value="TreeGrafter"/>
</dbReference>
<dbReference type="InterPro" id="IPR036420">
    <property type="entry name" value="BRCT_dom_sf"/>
</dbReference>
<dbReference type="Pfam" id="PF16508">
    <property type="entry name" value="NIBRIN_BRCT_II"/>
    <property type="match status" value="1"/>
</dbReference>
<dbReference type="GO" id="GO:0005694">
    <property type="term" value="C:chromosome"/>
    <property type="evidence" value="ECO:0007669"/>
    <property type="project" value="UniProtKB-SubCell"/>
</dbReference>
<evidence type="ECO:0000256" key="4">
    <source>
        <dbReference type="ARBA" id="ARBA00022763"/>
    </source>
</evidence>
<dbReference type="InterPro" id="IPR008984">
    <property type="entry name" value="SMAD_FHA_dom_sf"/>
</dbReference>
<dbReference type="PROSITE" id="PS50006">
    <property type="entry name" value="FHA_DOMAIN"/>
    <property type="match status" value="1"/>
</dbReference>
<dbReference type="GO" id="GO:0007095">
    <property type="term" value="P:mitotic G2 DNA damage checkpoint signaling"/>
    <property type="evidence" value="ECO:0007669"/>
    <property type="project" value="InterPro"/>
</dbReference>
<comment type="subcellular location">
    <subcellularLocation>
        <location evidence="2">Chromosome</location>
    </subcellularLocation>
    <subcellularLocation>
        <location evidence="1">Nucleus</location>
    </subcellularLocation>
</comment>
<dbReference type="InterPro" id="IPR000253">
    <property type="entry name" value="FHA_dom"/>
</dbReference>
<evidence type="ECO:0000256" key="6">
    <source>
        <dbReference type="ARBA" id="ARBA00023242"/>
    </source>
</evidence>
<evidence type="ECO:0000256" key="2">
    <source>
        <dbReference type="ARBA" id="ARBA00004286"/>
    </source>
</evidence>
<dbReference type="GO" id="GO:0030870">
    <property type="term" value="C:Mre11 complex"/>
    <property type="evidence" value="ECO:0007669"/>
    <property type="project" value="InterPro"/>
</dbReference>
<dbReference type="Gene3D" id="3.40.50.10190">
    <property type="entry name" value="BRCT domain"/>
    <property type="match status" value="1"/>
</dbReference>
<keyword evidence="6" id="KW-0539">Nucleus</keyword>
<dbReference type="InterPro" id="IPR001357">
    <property type="entry name" value="BRCT_dom"/>
</dbReference>
<evidence type="ECO:0000313" key="11">
    <source>
        <dbReference type="EnsemblMetazoa" id="XP_019851016.1"/>
    </source>
</evidence>
<keyword evidence="3" id="KW-0158">Chromosome</keyword>
<dbReference type="SUPFAM" id="SSF49879">
    <property type="entry name" value="SMAD/FHA domain"/>
    <property type="match status" value="1"/>
</dbReference>
<evidence type="ECO:0000256" key="5">
    <source>
        <dbReference type="ARBA" id="ARBA00023204"/>
    </source>
</evidence>
<dbReference type="Pfam" id="PF00498">
    <property type="entry name" value="FHA"/>
    <property type="match status" value="1"/>
</dbReference>
<gene>
    <name evidence="11" type="primary">105312448</name>
</gene>
<evidence type="ECO:0000256" key="1">
    <source>
        <dbReference type="ARBA" id="ARBA00004123"/>
    </source>
</evidence>
<dbReference type="SMART" id="SM00240">
    <property type="entry name" value="FHA"/>
    <property type="match status" value="1"/>
</dbReference>
<evidence type="ECO:0000259" key="10">
    <source>
        <dbReference type="PROSITE" id="PS50172"/>
    </source>
</evidence>
<dbReference type="AlphaFoldDB" id="A0AAN0J2R4"/>
<keyword evidence="5" id="KW-0234">DNA repair</keyword>
<feature type="domain" description="FHA" evidence="9">
    <location>
        <begin position="22"/>
        <end position="71"/>
    </location>
</feature>
<dbReference type="SUPFAM" id="SSF52113">
    <property type="entry name" value="BRCT domain"/>
    <property type="match status" value="1"/>
</dbReference>
<reference evidence="12" key="1">
    <citation type="journal article" date="2010" name="Nature">
        <title>The Amphimedon queenslandica genome and the evolution of animal complexity.</title>
        <authorList>
            <person name="Srivastava M."/>
            <person name="Simakov O."/>
            <person name="Chapman J."/>
            <person name="Fahey B."/>
            <person name="Gauthier M.E."/>
            <person name="Mitros T."/>
            <person name="Richards G.S."/>
            <person name="Conaco C."/>
            <person name="Dacre M."/>
            <person name="Hellsten U."/>
            <person name="Larroux C."/>
            <person name="Putnam N.H."/>
            <person name="Stanke M."/>
            <person name="Adamska M."/>
            <person name="Darling A."/>
            <person name="Degnan S.M."/>
            <person name="Oakley T.H."/>
            <person name="Plachetzki D.C."/>
            <person name="Zhai Y."/>
            <person name="Adamski M."/>
            <person name="Calcino A."/>
            <person name="Cummins S.F."/>
            <person name="Goodstein D.M."/>
            <person name="Harris C."/>
            <person name="Jackson D.J."/>
            <person name="Leys S.P."/>
            <person name="Shu S."/>
            <person name="Woodcroft B.J."/>
            <person name="Vervoort M."/>
            <person name="Kosik K.S."/>
            <person name="Manning G."/>
            <person name="Degnan B.M."/>
            <person name="Rokhsar D.S."/>
        </authorList>
    </citation>
    <scope>NUCLEOTIDE SEQUENCE [LARGE SCALE GENOMIC DNA]</scope>
</reference>
<dbReference type="Pfam" id="PF00533">
    <property type="entry name" value="BRCT"/>
    <property type="match status" value="1"/>
</dbReference>
<reference evidence="11" key="2">
    <citation type="submission" date="2024-06" db="UniProtKB">
        <authorList>
            <consortium name="EnsemblMetazoa"/>
        </authorList>
    </citation>
    <scope>IDENTIFICATION</scope>
</reference>
<keyword evidence="12" id="KW-1185">Reference proteome</keyword>
<dbReference type="InterPro" id="IPR032429">
    <property type="entry name" value="Nibrin_BRCT2"/>
</dbReference>
<dbReference type="Gene3D" id="3.40.50.10980">
    <property type="entry name" value="Nibrin, BRCT2 domain"/>
    <property type="match status" value="1"/>
</dbReference>
<evidence type="ECO:0008006" key="13">
    <source>
        <dbReference type="Google" id="ProtNLM"/>
    </source>
</evidence>
<dbReference type="PANTHER" id="PTHR12162">
    <property type="entry name" value="NIBRIN-RELATED"/>
    <property type="match status" value="1"/>
</dbReference>
<evidence type="ECO:0000313" key="12">
    <source>
        <dbReference type="Proteomes" id="UP000007879"/>
    </source>
</evidence>
<comment type="similarity">
    <text evidence="8">Belongs to the Nibrin family.</text>
</comment>
<accession>A0AAN0J2R4</accession>
<name>A0AAN0J2R4_AMPQE</name>
<keyword evidence="7" id="KW-0131">Cell cycle</keyword>
<dbReference type="GO" id="GO:0003684">
    <property type="term" value="F:damaged DNA binding"/>
    <property type="evidence" value="ECO:0007669"/>
    <property type="project" value="TreeGrafter"/>
</dbReference>
<dbReference type="SMART" id="SM00292">
    <property type="entry name" value="BRCT"/>
    <property type="match status" value="1"/>
</dbReference>
<proteinExistence type="inferred from homology"/>
<dbReference type="PANTHER" id="PTHR12162:SF0">
    <property type="entry name" value="NIBRIN"/>
    <property type="match status" value="1"/>
</dbReference>
<evidence type="ECO:0000256" key="3">
    <source>
        <dbReference type="ARBA" id="ARBA00022454"/>
    </source>
</evidence>
<dbReference type="CDD" id="cd17741">
    <property type="entry name" value="BRCT_nibrin"/>
    <property type="match status" value="1"/>
</dbReference>
<dbReference type="Gene3D" id="2.60.200.20">
    <property type="match status" value="1"/>
</dbReference>
<dbReference type="InterPro" id="IPR043014">
    <property type="entry name" value="Nibrin_BRCT2_sf"/>
</dbReference>
<feature type="domain" description="BRCT" evidence="10">
    <location>
        <begin position="100"/>
        <end position="168"/>
    </location>
</feature>
<evidence type="ECO:0000256" key="8">
    <source>
        <dbReference type="ARBA" id="ARBA00044757"/>
    </source>
</evidence>
<organism evidence="11 12">
    <name type="scientific">Amphimedon queenslandica</name>
    <name type="common">Sponge</name>
    <dbReference type="NCBI Taxonomy" id="400682"/>
    <lineage>
        <taxon>Eukaryota</taxon>
        <taxon>Metazoa</taxon>
        <taxon>Porifera</taxon>
        <taxon>Demospongiae</taxon>
        <taxon>Heteroscleromorpha</taxon>
        <taxon>Haplosclerida</taxon>
        <taxon>Niphatidae</taxon>
        <taxon>Amphimedon</taxon>
    </lineage>
</organism>
<dbReference type="EnsemblMetazoa" id="XM_019995457.1">
    <property type="protein sequence ID" value="XP_019851016.1"/>
    <property type="gene ID" value="LOC105312448"/>
</dbReference>
<dbReference type="CDD" id="cd22667">
    <property type="entry name" value="FHA_NBN"/>
    <property type="match status" value="1"/>
</dbReference>
<dbReference type="InterPro" id="IPR040227">
    <property type="entry name" value="Nibrin-rel"/>
</dbReference>
<sequence>MSNDAFLWLIDTVYYLPSGGSYTIGRKSTDIIILEDQSISRLHALITVKDNNVVLKDEKSKFGTEVNGCKLSSEQVLSNGDIIKFGQGTTSFKLKKQELVFCYSNMTSNVKEQVSAIVEKLGSKIVSNWSSSCTHLVMTAVTITAKVVNALSSCCPIVSVAWLEESLKCLDQKKVLPSSDNYVPEVVDPNLLQSQHANVSLKPMLMRRRLFSEKNIYFLIKKQYLMLQYCLKAAGGKPHLITDVTDERIKLLADDNALVIDPLVSGPLFSKVKNTLKLSNLRLISESEIGYGILHCSISHYCNAKSLEGCSQIPPQLPPSLSIPYTQPSVGNDTILALNSEALNSQTSTREIQGSTREGTVLEIDETILRDQTPSNATLMSHSIQVSGRKVARSSNETILAPDSLTLTQNISSQKRQRLDSGECSFSKKTKLSQSESENFLATPHSIPNVPLTSTFLSSRNASPQKISLPDFEVSDAVASPRTQFKKNVEPSSGADSSMFAGLLTQRRKVECATSKDTMPSSNHWDTHSDQEMKHTEALQKLQSSMNISCDGFISARQPHTQVPKREEIPEEERLPTEVIIETVGLVRKLIPSSNSVNTHVRCIRNFKTFKKVTHPRNHSSVSRLIGGADLFISSLQRAL</sequence>
<evidence type="ECO:0000259" key="9">
    <source>
        <dbReference type="PROSITE" id="PS50006"/>
    </source>
</evidence>
<keyword evidence="4" id="KW-0227">DNA damage</keyword>
<evidence type="ECO:0000256" key="7">
    <source>
        <dbReference type="ARBA" id="ARBA00023306"/>
    </source>
</evidence>
<protein>
    <recommendedName>
        <fullName evidence="13">Nibrin</fullName>
    </recommendedName>
</protein>